<accession>A0AAV4GYE8</accession>
<feature type="region of interest" description="Disordered" evidence="1">
    <location>
        <begin position="65"/>
        <end position="123"/>
    </location>
</feature>
<comment type="caution">
    <text evidence="2">The sequence shown here is derived from an EMBL/GenBank/DDBJ whole genome shotgun (WGS) entry which is preliminary data.</text>
</comment>
<sequence length="168" mass="18562">MSATATESCSALLPTASGSRPTTCTIPAASCSASVASSPNSSPYAPQASSILAVSPLELRPFPKMRARLESSRGRKRGKSSNLTNSPVKRARSLIKELSKKKKTMARVRGKEKKPNSRRHHAQKMKRMNVIVLCVWSLNSYANSKSREKWVECQVCMKWTHEACWLVV</sequence>
<organism evidence="2 3">
    <name type="scientific">Elysia marginata</name>
    <dbReference type="NCBI Taxonomy" id="1093978"/>
    <lineage>
        <taxon>Eukaryota</taxon>
        <taxon>Metazoa</taxon>
        <taxon>Spiralia</taxon>
        <taxon>Lophotrochozoa</taxon>
        <taxon>Mollusca</taxon>
        <taxon>Gastropoda</taxon>
        <taxon>Heterobranchia</taxon>
        <taxon>Euthyneura</taxon>
        <taxon>Panpulmonata</taxon>
        <taxon>Sacoglossa</taxon>
        <taxon>Placobranchoidea</taxon>
        <taxon>Plakobranchidae</taxon>
        <taxon>Elysia</taxon>
    </lineage>
</organism>
<feature type="compositionally biased region" description="Basic residues" evidence="1">
    <location>
        <begin position="89"/>
        <end position="123"/>
    </location>
</feature>
<dbReference type="EMBL" id="BMAT01012322">
    <property type="protein sequence ID" value="GFR90003.1"/>
    <property type="molecule type" value="Genomic_DNA"/>
</dbReference>
<protein>
    <submittedName>
        <fullName evidence="2">Uncharacterized protein</fullName>
    </submittedName>
</protein>
<evidence type="ECO:0000256" key="1">
    <source>
        <dbReference type="SAM" id="MobiDB-lite"/>
    </source>
</evidence>
<keyword evidence="3" id="KW-1185">Reference proteome</keyword>
<evidence type="ECO:0000313" key="3">
    <source>
        <dbReference type="Proteomes" id="UP000762676"/>
    </source>
</evidence>
<name>A0AAV4GYE8_9GAST</name>
<feature type="region of interest" description="Disordered" evidence="1">
    <location>
        <begin position="1"/>
        <end position="21"/>
    </location>
</feature>
<evidence type="ECO:0000313" key="2">
    <source>
        <dbReference type="EMBL" id="GFR90003.1"/>
    </source>
</evidence>
<gene>
    <name evidence="2" type="ORF">ElyMa_006139400</name>
</gene>
<dbReference type="Proteomes" id="UP000762676">
    <property type="component" value="Unassembled WGS sequence"/>
</dbReference>
<dbReference type="AlphaFoldDB" id="A0AAV4GYE8"/>
<proteinExistence type="predicted"/>
<reference evidence="2 3" key="1">
    <citation type="journal article" date="2021" name="Elife">
        <title>Chloroplast acquisition without the gene transfer in kleptoplastic sea slugs, Plakobranchus ocellatus.</title>
        <authorList>
            <person name="Maeda T."/>
            <person name="Takahashi S."/>
            <person name="Yoshida T."/>
            <person name="Shimamura S."/>
            <person name="Takaki Y."/>
            <person name="Nagai Y."/>
            <person name="Toyoda A."/>
            <person name="Suzuki Y."/>
            <person name="Arimoto A."/>
            <person name="Ishii H."/>
            <person name="Satoh N."/>
            <person name="Nishiyama T."/>
            <person name="Hasebe M."/>
            <person name="Maruyama T."/>
            <person name="Minagawa J."/>
            <person name="Obokata J."/>
            <person name="Shigenobu S."/>
        </authorList>
    </citation>
    <scope>NUCLEOTIDE SEQUENCE [LARGE SCALE GENOMIC DNA]</scope>
</reference>